<keyword evidence="6 7" id="KW-0472">Membrane</keyword>
<feature type="domain" description="Cation efflux protein cytoplasmic" evidence="9">
    <location>
        <begin position="228"/>
        <end position="304"/>
    </location>
</feature>
<dbReference type="GO" id="GO:0016020">
    <property type="term" value="C:membrane"/>
    <property type="evidence" value="ECO:0007669"/>
    <property type="project" value="UniProtKB-SubCell"/>
</dbReference>
<dbReference type="Pfam" id="PF16916">
    <property type="entry name" value="ZT_dimer"/>
    <property type="match status" value="1"/>
</dbReference>
<dbReference type="InterPro" id="IPR027470">
    <property type="entry name" value="Cation_efflux_CTD"/>
</dbReference>
<dbReference type="InterPro" id="IPR027469">
    <property type="entry name" value="Cation_efflux_TMD_sf"/>
</dbReference>
<evidence type="ECO:0000256" key="2">
    <source>
        <dbReference type="ARBA" id="ARBA00008114"/>
    </source>
</evidence>
<evidence type="ECO:0000256" key="4">
    <source>
        <dbReference type="ARBA" id="ARBA00022692"/>
    </source>
</evidence>
<dbReference type="EMBL" id="CACRTO010000049">
    <property type="protein sequence ID" value="VYU67166.1"/>
    <property type="molecule type" value="Genomic_DNA"/>
</dbReference>
<dbReference type="InterPro" id="IPR050291">
    <property type="entry name" value="CDF_Transporter"/>
</dbReference>
<feature type="transmembrane region" description="Helical" evidence="7">
    <location>
        <begin position="198"/>
        <end position="216"/>
    </location>
</feature>
<organism evidence="10">
    <name type="scientific">Clostridium tertium</name>
    <dbReference type="NCBI Taxonomy" id="1559"/>
    <lineage>
        <taxon>Bacteria</taxon>
        <taxon>Bacillati</taxon>
        <taxon>Bacillota</taxon>
        <taxon>Clostridia</taxon>
        <taxon>Eubacteriales</taxon>
        <taxon>Clostridiaceae</taxon>
        <taxon>Clostridium</taxon>
    </lineage>
</organism>
<dbReference type="InterPro" id="IPR036837">
    <property type="entry name" value="Cation_efflux_CTD_sf"/>
</dbReference>
<keyword evidence="4 7" id="KW-0812">Transmembrane</keyword>
<evidence type="ECO:0000256" key="3">
    <source>
        <dbReference type="ARBA" id="ARBA00022448"/>
    </source>
</evidence>
<keyword evidence="5 7" id="KW-1133">Transmembrane helix</keyword>
<evidence type="ECO:0000259" key="8">
    <source>
        <dbReference type="Pfam" id="PF01545"/>
    </source>
</evidence>
<dbReference type="InterPro" id="IPR058533">
    <property type="entry name" value="Cation_efflux_TM"/>
</dbReference>
<comment type="subcellular location">
    <subcellularLocation>
        <location evidence="1">Membrane</location>
        <topology evidence="1">Multi-pass membrane protein</topology>
    </subcellularLocation>
</comment>
<proteinExistence type="inferred from homology"/>
<dbReference type="GO" id="GO:0008324">
    <property type="term" value="F:monoatomic cation transmembrane transporter activity"/>
    <property type="evidence" value="ECO:0007669"/>
    <property type="project" value="InterPro"/>
</dbReference>
<protein>
    <submittedName>
        <fullName evidence="10">Ferrous-iron efflux pump FieF</fullName>
    </submittedName>
</protein>
<evidence type="ECO:0000313" key="10">
    <source>
        <dbReference type="EMBL" id="VYU67166.1"/>
    </source>
</evidence>
<dbReference type="PANTHER" id="PTHR43840:SF15">
    <property type="entry name" value="MITOCHONDRIAL METAL TRANSPORTER 1-RELATED"/>
    <property type="match status" value="1"/>
</dbReference>
<reference evidence="10" key="1">
    <citation type="submission" date="2019-11" db="EMBL/GenBank/DDBJ databases">
        <authorList>
            <person name="Feng L."/>
        </authorList>
    </citation>
    <scope>NUCLEOTIDE SEQUENCE</scope>
    <source>
        <strain evidence="10">CTertiumLFYP3</strain>
    </source>
</reference>
<evidence type="ECO:0000256" key="1">
    <source>
        <dbReference type="ARBA" id="ARBA00004141"/>
    </source>
</evidence>
<gene>
    <name evidence="10" type="primary">fieF</name>
    <name evidence="10" type="ORF">CTLFYP3_00068</name>
</gene>
<dbReference type="SUPFAM" id="SSF160240">
    <property type="entry name" value="Cation efflux protein cytoplasmic domain-like"/>
    <property type="match status" value="2"/>
</dbReference>
<sequence>MISKFLVNTFVKNNENIKDPKVRSAYGNLGGVVGIVINFILFLIKFFVGMFVGSIAISADAFNNLSDAGSSVITIIGFKMANKPADAEHPFGHGRIEYLSALIVAFLVMLVGVQFIKSSVERILNPTVVTFELVPFILLLISIGFKVWLSTFNKYIGNKINSSALKAAAADSLGDVFTSSTVVIAFLASKFTTLPLDGYIGVFVALAILYAGFGLVKETLNPLLGEAPDPELVNDICEKVLSYPLISGVHDLIVHNYGPGRIIASLHAEIPSDIDIMEIHNTIDIAEREVSRDLNIHLVIHMDPICVITDEIKETWDYVETVLRRYPEIKSMHDFRIVGEGDIKNLIFDIVVSPSSSKNAKKQDKMLEDIKNSIRAEHPQYNCVITLDYDYM</sequence>
<dbReference type="FunFam" id="1.20.1510.10:FF:000006">
    <property type="entry name" value="Divalent cation efflux transporter"/>
    <property type="match status" value="1"/>
</dbReference>
<comment type="similarity">
    <text evidence="2">Belongs to the cation diffusion facilitator (CDF) transporter (TC 2.A.4) family.</text>
</comment>
<dbReference type="Gene3D" id="3.30.70.1350">
    <property type="entry name" value="Cation efflux protein, cytoplasmic domain"/>
    <property type="match status" value="2"/>
</dbReference>
<dbReference type="InterPro" id="IPR002524">
    <property type="entry name" value="Cation_efflux"/>
</dbReference>
<dbReference type="NCBIfam" id="TIGR01297">
    <property type="entry name" value="CDF"/>
    <property type="match status" value="1"/>
</dbReference>
<evidence type="ECO:0000256" key="6">
    <source>
        <dbReference type="ARBA" id="ARBA00023136"/>
    </source>
</evidence>
<dbReference type="RefSeq" id="WP_156627860.1">
    <property type="nucleotide sequence ID" value="NZ_CACRTO010000049.1"/>
</dbReference>
<evidence type="ECO:0000256" key="7">
    <source>
        <dbReference type="SAM" id="Phobius"/>
    </source>
</evidence>
<keyword evidence="3" id="KW-0813">Transport</keyword>
<dbReference type="Pfam" id="PF01545">
    <property type="entry name" value="Cation_efflux"/>
    <property type="match status" value="1"/>
</dbReference>
<dbReference type="AlphaFoldDB" id="A0A6N3GRS0"/>
<evidence type="ECO:0000256" key="5">
    <source>
        <dbReference type="ARBA" id="ARBA00022989"/>
    </source>
</evidence>
<dbReference type="SUPFAM" id="SSF161111">
    <property type="entry name" value="Cation efflux protein transmembrane domain-like"/>
    <property type="match status" value="1"/>
</dbReference>
<dbReference type="Gene3D" id="1.20.1510.10">
    <property type="entry name" value="Cation efflux protein transmembrane domain"/>
    <property type="match status" value="1"/>
</dbReference>
<feature type="transmembrane region" description="Helical" evidence="7">
    <location>
        <begin position="128"/>
        <end position="149"/>
    </location>
</feature>
<feature type="transmembrane region" description="Helical" evidence="7">
    <location>
        <begin position="98"/>
        <end position="116"/>
    </location>
</feature>
<accession>A0A6N3GRS0</accession>
<feature type="transmembrane region" description="Helical" evidence="7">
    <location>
        <begin position="29"/>
        <end position="57"/>
    </location>
</feature>
<name>A0A6N3GRS0_9CLOT</name>
<evidence type="ECO:0000259" key="9">
    <source>
        <dbReference type="Pfam" id="PF16916"/>
    </source>
</evidence>
<feature type="domain" description="Cation efflux protein transmembrane" evidence="8">
    <location>
        <begin position="33"/>
        <end position="224"/>
    </location>
</feature>
<dbReference type="PANTHER" id="PTHR43840">
    <property type="entry name" value="MITOCHONDRIAL METAL TRANSPORTER 1-RELATED"/>
    <property type="match status" value="1"/>
</dbReference>